<reference evidence="2" key="1">
    <citation type="submission" date="2015-12" db="EMBL/GenBank/DDBJ databases">
        <authorList>
            <person name="Lauer A."/>
            <person name="Humrighouse B."/>
            <person name="Loparev V."/>
            <person name="Shewmaker P.L."/>
            <person name="Whitney A.M."/>
            <person name="McLaughlin R.W."/>
        </authorList>
    </citation>
    <scope>NUCLEOTIDE SEQUENCE [LARGE SCALE GENOMIC DNA]</scope>
    <source>
        <strain evidence="2">LMG 26678</strain>
    </source>
</reference>
<evidence type="ECO:0000313" key="1">
    <source>
        <dbReference type="EMBL" id="ALS35909.1"/>
    </source>
</evidence>
<organism evidence="1 2">
    <name type="scientific">Enterococcus rotai</name>
    <dbReference type="NCBI Taxonomy" id="118060"/>
    <lineage>
        <taxon>Bacteria</taxon>
        <taxon>Bacillati</taxon>
        <taxon>Bacillota</taxon>
        <taxon>Bacilli</taxon>
        <taxon>Lactobacillales</taxon>
        <taxon>Enterococcaceae</taxon>
        <taxon>Enterococcus</taxon>
    </lineage>
</organism>
<dbReference type="InterPro" id="IPR023198">
    <property type="entry name" value="PGP-like_dom2"/>
</dbReference>
<dbReference type="Proteomes" id="UP000067523">
    <property type="component" value="Chromosome"/>
</dbReference>
<dbReference type="Gene3D" id="1.10.150.240">
    <property type="entry name" value="Putative phosphatase, domain 2"/>
    <property type="match status" value="1"/>
</dbReference>
<dbReference type="EMBL" id="CP013655">
    <property type="protein sequence ID" value="ALS35909.1"/>
    <property type="molecule type" value="Genomic_DNA"/>
</dbReference>
<dbReference type="CDD" id="cd04302">
    <property type="entry name" value="HAD_5NT"/>
    <property type="match status" value="1"/>
</dbReference>
<dbReference type="InterPro" id="IPR041492">
    <property type="entry name" value="HAD_2"/>
</dbReference>
<dbReference type="NCBIfam" id="TIGR01549">
    <property type="entry name" value="HAD-SF-IA-v1"/>
    <property type="match status" value="1"/>
</dbReference>
<dbReference type="InterPro" id="IPR006439">
    <property type="entry name" value="HAD-SF_hydro_IA"/>
</dbReference>
<dbReference type="GO" id="GO:0004713">
    <property type="term" value="F:protein tyrosine kinase activity"/>
    <property type="evidence" value="ECO:0007669"/>
    <property type="project" value="TreeGrafter"/>
</dbReference>
<dbReference type="Pfam" id="PF13419">
    <property type="entry name" value="HAD_2"/>
    <property type="match status" value="1"/>
</dbReference>
<dbReference type="InterPro" id="IPR023214">
    <property type="entry name" value="HAD_sf"/>
</dbReference>
<proteinExistence type="predicted"/>
<name>A0A0U2LTR1_9ENTE</name>
<dbReference type="SFLD" id="SFLDG01129">
    <property type="entry name" value="C1.5:_HAD__Beta-PGM__Phosphata"/>
    <property type="match status" value="1"/>
</dbReference>
<dbReference type="Gene3D" id="3.40.50.1000">
    <property type="entry name" value="HAD superfamily/HAD-like"/>
    <property type="match status" value="1"/>
</dbReference>
<dbReference type="RefSeq" id="WP_208928935.1">
    <property type="nucleotide sequence ID" value="NZ_CP013655.1"/>
</dbReference>
<accession>A0A0U2LTR1</accession>
<dbReference type="PANTHER" id="PTHR43434">
    <property type="entry name" value="PHOSPHOGLYCOLATE PHOSPHATASE"/>
    <property type="match status" value="1"/>
</dbReference>
<dbReference type="FunFam" id="3.40.50.1000:FF:000022">
    <property type="entry name" value="Phosphoglycolate phosphatase"/>
    <property type="match status" value="1"/>
</dbReference>
<gene>
    <name evidence="1" type="ORF">ATZ35_01680</name>
</gene>
<evidence type="ECO:0000313" key="2">
    <source>
        <dbReference type="Proteomes" id="UP000067523"/>
    </source>
</evidence>
<sequence length="216" mass="24552">MQYKTILFDLDGTITDSGEGIIHSVVYALKKMNLKVPPHTELYSFIGPPLNDTFKKQYHLDDQATEQAVNHYRDYYQATGMYENYVYDGILELLIALKNAGCTLYIATSKPEIYAKQILTHFELNHYFEKIYGASLDGERSKKGDVIRYALKEAKLTHHEEILMIGDRSHDIVGAKENDLACIGVLYGFGDRTELVAAGADYIAYTPEEIRKIIIK</sequence>
<dbReference type="SFLD" id="SFLDG01135">
    <property type="entry name" value="C1.5.6:_HAD__Beta-PGM__Phospha"/>
    <property type="match status" value="1"/>
</dbReference>
<dbReference type="STRING" id="118060.ATZ35_01680"/>
<dbReference type="AlphaFoldDB" id="A0A0U2LTR1"/>
<dbReference type="SFLD" id="SFLDS00003">
    <property type="entry name" value="Haloacid_Dehalogenase"/>
    <property type="match status" value="1"/>
</dbReference>
<dbReference type="GO" id="GO:0005829">
    <property type="term" value="C:cytosol"/>
    <property type="evidence" value="ECO:0007669"/>
    <property type="project" value="TreeGrafter"/>
</dbReference>
<dbReference type="GO" id="GO:0016787">
    <property type="term" value="F:hydrolase activity"/>
    <property type="evidence" value="ECO:0007669"/>
    <property type="project" value="UniProtKB-KW"/>
</dbReference>
<keyword evidence="2" id="KW-1185">Reference proteome</keyword>
<dbReference type="InterPro" id="IPR036412">
    <property type="entry name" value="HAD-like_sf"/>
</dbReference>
<protein>
    <submittedName>
        <fullName evidence="1">Hydrolase</fullName>
    </submittedName>
</protein>
<dbReference type="InterPro" id="IPR050155">
    <property type="entry name" value="HAD-like_hydrolase_sf"/>
</dbReference>
<dbReference type="PANTHER" id="PTHR43434:SF20">
    <property type="entry name" value="5'-NUCLEOTIDASE"/>
    <property type="match status" value="1"/>
</dbReference>
<keyword evidence="1" id="KW-0378">Hydrolase</keyword>
<dbReference type="KEGG" id="erx:ATZ35_01680"/>
<dbReference type="SUPFAM" id="SSF56784">
    <property type="entry name" value="HAD-like"/>
    <property type="match status" value="1"/>
</dbReference>